<dbReference type="SUPFAM" id="SSF50621">
    <property type="entry name" value="Alanine racemase C-terminal domain-like"/>
    <property type="match status" value="1"/>
</dbReference>
<dbReference type="EMBL" id="JAKGAS010000001">
    <property type="protein sequence ID" value="MCF2946862.1"/>
    <property type="molecule type" value="Genomic_DNA"/>
</dbReference>
<feature type="active site" description="Proton acceptor; specific for D-alanine" evidence="4">
    <location>
        <position position="43"/>
    </location>
</feature>
<comment type="similarity">
    <text evidence="4">Belongs to the alanine racemase family.</text>
</comment>
<feature type="binding site" evidence="4">
    <location>
        <position position="139"/>
    </location>
    <ligand>
        <name>substrate</name>
    </ligand>
</feature>
<dbReference type="PRINTS" id="PR00992">
    <property type="entry name" value="ALARACEMASE"/>
</dbReference>
<dbReference type="EC" id="5.1.1.1" evidence="4"/>
<organism evidence="6 7">
    <name type="scientific">Paraglaciecola algarum</name>
    <dbReference type="NCBI Taxonomy" id="3050085"/>
    <lineage>
        <taxon>Bacteria</taxon>
        <taxon>Pseudomonadati</taxon>
        <taxon>Pseudomonadota</taxon>
        <taxon>Gammaproteobacteria</taxon>
        <taxon>Alteromonadales</taxon>
        <taxon>Alteromonadaceae</taxon>
        <taxon>Paraglaciecola</taxon>
    </lineage>
</organism>
<dbReference type="RefSeq" id="WP_235310381.1">
    <property type="nucleotide sequence ID" value="NZ_JAKGAS010000001.1"/>
</dbReference>
<comment type="catalytic activity">
    <reaction evidence="4">
        <text>L-alanine = D-alanine</text>
        <dbReference type="Rhea" id="RHEA:20249"/>
        <dbReference type="ChEBI" id="CHEBI:57416"/>
        <dbReference type="ChEBI" id="CHEBI:57972"/>
        <dbReference type="EC" id="5.1.1.1"/>
    </reaction>
</comment>
<evidence type="ECO:0000313" key="7">
    <source>
        <dbReference type="Proteomes" id="UP001521137"/>
    </source>
</evidence>
<dbReference type="PROSITE" id="PS00395">
    <property type="entry name" value="ALANINE_RACEMASE"/>
    <property type="match status" value="1"/>
</dbReference>
<comment type="function">
    <text evidence="4">Catalyzes the interconversion of L-alanine and D-alanine. May also act on other amino acids.</text>
</comment>
<dbReference type="InterPro" id="IPR029066">
    <property type="entry name" value="PLP-binding_barrel"/>
</dbReference>
<reference evidence="6 7" key="1">
    <citation type="submission" date="2022-01" db="EMBL/GenBank/DDBJ databases">
        <title>Paraglaciecola sp. G1-23.</title>
        <authorList>
            <person name="Jin M.S."/>
            <person name="Han D.M."/>
            <person name="Kim H.M."/>
            <person name="Jeon C.O."/>
        </authorList>
    </citation>
    <scope>NUCLEOTIDE SEQUENCE [LARGE SCALE GENOMIC DNA]</scope>
    <source>
        <strain evidence="6 7">G1-23</strain>
    </source>
</reference>
<keyword evidence="2 4" id="KW-0663">Pyridoxal phosphate</keyword>
<dbReference type="Gene3D" id="2.40.37.10">
    <property type="entry name" value="Lyase, Ornithine Decarboxylase, Chain A, domain 1"/>
    <property type="match status" value="1"/>
</dbReference>
<dbReference type="Pfam" id="PF00842">
    <property type="entry name" value="Ala_racemase_C"/>
    <property type="match status" value="1"/>
</dbReference>
<feature type="binding site" evidence="4">
    <location>
        <position position="319"/>
    </location>
    <ligand>
        <name>substrate</name>
    </ligand>
</feature>
<dbReference type="InterPro" id="IPR009006">
    <property type="entry name" value="Ala_racemase/Decarboxylase_C"/>
</dbReference>
<dbReference type="Proteomes" id="UP001521137">
    <property type="component" value="Unassembled WGS sequence"/>
</dbReference>
<comment type="pathway">
    <text evidence="4">Amino-acid biosynthesis; D-alanine biosynthesis; D-alanine from L-alanine: step 1/1.</text>
</comment>
<dbReference type="InterPro" id="IPR011079">
    <property type="entry name" value="Ala_racemase_C"/>
</dbReference>
<dbReference type="InterPro" id="IPR001608">
    <property type="entry name" value="Ala_racemase_N"/>
</dbReference>
<evidence type="ECO:0000256" key="1">
    <source>
        <dbReference type="ARBA" id="ARBA00001933"/>
    </source>
</evidence>
<dbReference type="InterPro" id="IPR020622">
    <property type="entry name" value="Ala_racemase_pyridoxalP-BS"/>
</dbReference>
<dbReference type="Gene3D" id="3.20.20.10">
    <property type="entry name" value="Alanine racemase"/>
    <property type="match status" value="1"/>
</dbReference>
<feature type="domain" description="Alanine racemase C-terminal" evidence="5">
    <location>
        <begin position="250"/>
        <end position="374"/>
    </location>
</feature>
<evidence type="ECO:0000256" key="3">
    <source>
        <dbReference type="ARBA" id="ARBA00023235"/>
    </source>
</evidence>
<accession>A0ABS9D327</accession>
<proteinExistence type="inferred from homology"/>
<comment type="cofactor">
    <cofactor evidence="1 4">
        <name>pyridoxal 5'-phosphate</name>
        <dbReference type="ChEBI" id="CHEBI:597326"/>
    </cofactor>
</comment>
<protein>
    <recommendedName>
        <fullName evidence="4">Alanine racemase</fullName>
        <ecNumber evidence="4">5.1.1.1</ecNumber>
    </recommendedName>
</protein>
<feature type="active site" description="Proton acceptor; specific for L-alanine" evidence="4">
    <location>
        <position position="271"/>
    </location>
</feature>
<dbReference type="NCBIfam" id="TIGR00492">
    <property type="entry name" value="alr"/>
    <property type="match status" value="1"/>
</dbReference>
<evidence type="ECO:0000259" key="5">
    <source>
        <dbReference type="SMART" id="SM01005"/>
    </source>
</evidence>
<name>A0ABS9D327_9ALTE</name>
<dbReference type="SMART" id="SM01005">
    <property type="entry name" value="Ala_racemase_C"/>
    <property type="match status" value="1"/>
</dbReference>
<gene>
    <name evidence="6" type="primary">alr</name>
    <name evidence="6" type="ORF">L0668_01995</name>
</gene>
<dbReference type="Pfam" id="PF01168">
    <property type="entry name" value="Ala_racemase_N"/>
    <property type="match status" value="1"/>
</dbReference>
<comment type="caution">
    <text evidence="6">The sequence shown here is derived from an EMBL/GenBank/DDBJ whole genome shotgun (WGS) entry which is preliminary data.</text>
</comment>
<dbReference type="SUPFAM" id="SSF51419">
    <property type="entry name" value="PLP-binding barrel"/>
    <property type="match status" value="1"/>
</dbReference>
<dbReference type="CDD" id="cd06827">
    <property type="entry name" value="PLPDE_III_AR_proteobact"/>
    <property type="match status" value="1"/>
</dbReference>
<feature type="modified residue" description="N6-(pyridoxal phosphate)lysine" evidence="4">
    <location>
        <position position="43"/>
    </location>
</feature>
<dbReference type="GO" id="GO:0008784">
    <property type="term" value="F:alanine racemase activity"/>
    <property type="evidence" value="ECO:0007669"/>
    <property type="project" value="UniProtKB-EC"/>
</dbReference>
<keyword evidence="3 4" id="KW-0413">Isomerase</keyword>
<evidence type="ECO:0000313" key="6">
    <source>
        <dbReference type="EMBL" id="MCF2946862.1"/>
    </source>
</evidence>
<keyword evidence="7" id="KW-1185">Reference proteome</keyword>
<evidence type="ECO:0000256" key="2">
    <source>
        <dbReference type="ARBA" id="ARBA00022898"/>
    </source>
</evidence>
<dbReference type="PANTHER" id="PTHR30511:SF0">
    <property type="entry name" value="ALANINE RACEMASE, CATABOLIC-RELATED"/>
    <property type="match status" value="1"/>
</dbReference>
<dbReference type="InterPro" id="IPR000821">
    <property type="entry name" value="Ala_racemase"/>
</dbReference>
<dbReference type="PANTHER" id="PTHR30511">
    <property type="entry name" value="ALANINE RACEMASE"/>
    <property type="match status" value="1"/>
</dbReference>
<dbReference type="HAMAP" id="MF_01201">
    <property type="entry name" value="Ala_racemase"/>
    <property type="match status" value="1"/>
</dbReference>
<evidence type="ECO:0000256" key="4">
    <source>
        <dbReference type="HAMAP-Rule" id="MF_01201"/>
    </source>
</evidence>
<sequence length="377" mass="40973">MSRPAKITVDLTAIQYNYQLAQALAQLSAPSLAKSPKTLAVVKADAYGHGSVEVAKALTAQVEMFAVSCLEEAIHLRNAGVQNKILLLAGFFEVADIDLGIQQNCEFVLHNHVQIQTLLDTSLDNPITVWLKIDTGMHRLGVSIDTVQEVFAQLSASKNIENIRLLSHFSNADDLTSDYTAAQVADFNACVSSLIQQQAKAKHCELSLANSAGVLAWPDSRLDWNRPGIMLYGLTPFITSHPEADKLIPAMTFTSQIIALRNVLIGESVGYGNTWIAQRDSVIATIAVGYGDGYPRTAKSGTPVLVNGQRVSLVGRVSMDLICVDVTDLAEVEIGAPVELWGKHLSANEVAKWADTIGYELVTRMPNRAKKEFIKCK</sequence>